<dbReference type="GO" id="GO:0005506">
    <property type="term" value="F:iron ion binding"/>
    <property type="evidence" value="ECO:0007669"/>
    <property type="project" value="InterPro"/>
</dbReference>
<dbReference type="STRING" id="93759.A0A1R3K480"/>
<evidence type="ECO:0000256" key="3">
    <source>
        <dbReference type="ARBA" id="ARBA00022723"/>
    </source>
</evidence>
<dbReference type="GO" id="GO:0004497">
    <property type="term" value="F:monooxygenase activity"/>
    <property type="evidence" value="ECO:0007669"/>
    <property type="project" value="UniProtKB-KW"/>
</dbReference>
<dbReference type="SUPFAM" id="SSF48264">
    <property type="entry name" value="Cytochrome P450"/>
    <property type="match status" value="2"/>
</dbReference>
<keyword evidence="4 8" id="KW-0560">Oxidoreductase</keyword>
<dbReference type="Proteomes" id="UP000187203">
    <property type="component" value="Unassembled WGS sequence"/>
</dbReference>
<dbReference type="PANTHER" id="PTHR47947:SF24">
    <property type="entry name" value="ISOFLAVONE 2'-HYDROXYLASE-LIKE"/>
    <property type="match status" value="1"/>
</dbReference>
<dbReference type="InterPro" id="IPR002401">
    <property type="entry name" value="Cyt_P450_E_grp-I"/>
</dbReference>
<keyword evidence="3 7" id="KW-0479">Metal-binding</keyword>
<evidence type="ECO:0000256" key="8">
    <source>
        <dbReference type="RuleBase" id="RU000461"/>
    </source>
</evidence>
<dbReference type="PANTHER" id="PTHR47947">
    <property type="entry name" value="CYTOCHROME P450 82C3-RELATED"/>
    <property type="match status" value="1"/>
</dbReference>
<organism evidence="9 10">
    <name type="scientific">Corchorus olitorius</name>
    <dbReference type="NCBI Taxonomy" id="93759"/>
    <lineage>
        <taxon>Eukaryota</taxon>
        <taxon>Viridiplantae</taxon>
        <taxon>Streptophyta</taxon>
        <taxon>Embryophyta</taxon>
        <taxon>Tracheophyta</taxon>
        <taxon>Spermatophyta</taxon>
        <taxon>Magnoliopsida</taxon>
        <taxon>eudicotyledons</taxon>
        <taxon>Gunneridae</taxon>
        <taxon>Pentapetalae</taxon>
        <taxon>rosids</taxon>
        <taxon>malvids</taxon>
        <taxon>Malvales</taxon>
        <taxon>Malvaceae</taxon>
        <taxon>Grewioideae</taxon>
        <taxon>Apeibeae</taxon>
        <taxon>Corchorus</taxon>
    </lineage>
</organism>
<dbReference type="EMBL" id="AWUE01014708">
    <property type="protein sequence ID" value="OMP01900.1"/>
    <property type="molecule type" value="Genomic_DNA"/>
</dbReference>
<sequence length="558" mass="64215">MVVVSSPSAVQECFTKNDIVFANRPHLIVGKYVGYNSSTLGLASYGDHWRNLRRLCTVEVFSSHRLNLSLDIRRDEVNRLLRRLYQVSANGFGKVELKSMFSDLTFNIVLRMIAGKRYFGEEVKSEEGTKFQEMIKEEIGYRTDELMQGMIDEHRRKKGDPTLKNTMITHLLSLQESQPEYYTDEIIKGIIQVILNAGMGTTALTLEWTMSNLLNHSHVLKKSQDELIKNIGQKRLVEEADLSKLPYLKNIISETLRLYPVAPLLIPHFSSDDCNIGGYDIPKETILMVNVWAIQRDPKVWEDPMSFNPERFESKSKEMGDHNTTYKVLPFGLGRRACPGMGLAQYVLVINKIKEQKSAPKRPSPFALPILGHLHLLKEPLHRTFFDLSKKYGPIFYLRVGTRRLVVVSSPSAVQECFTKNDIVFANRPFMIMGKYVGYNYSTLGVAPYGELWRNLRRICTIEIFSLHRLNLSLDIRRDEVNRNKYQVSANGFAVRQGNRYFGEEVNSEEGTKFQEMIKELFELAVSSYPGDFFPILQLVDYNMDTYQENNGAWPENR</sequence>
<evidence type="ECO:0000313" key="10">
    <source>
        <dbReference type="Proteomes" id="UP000187203"/>
    </source>
</evidence>
<accession>A0A1R3K480</accession>
<dbReference type="InterPro" id="IPR050651">
    <property type="entry name" value="Plant_Cytochrome_P450_Monoox"/>
</dbReference>
<dbReference type="InterPro" id="IPR036396">
    <property type="entry name" value="Cyt_P450_sf"/>
</dbReference>
<evidence type="ECO:0000256" key="2">
    <source>
        <dbReference type="ARBA" id="ARBA00022617"/>
    </source>
</evidence>
<dbReference type="GO" id="GO:0016705">
    <property type="term" value="F:oxidoreductase activity, acting on paired donors, with incorporation or reduction of molecular oxygen"/>
    <property type="evidence" value="ECO:0007669"/>
    <property type="project" value="InterPro"/>
</dbReference>
<dbReference type="Pfam" id="PF00067">
    <property type="entry name" value="p450"/>
    <property type="match status" value="3"/>
</dbReference>
<dbReference type="AlphaFoldDB" id="A0A1R3K480"/>
<keyword evidence="10" id="KW-1185">Reference proteome</keyword>
<proteinExistence type="inferred from homology"/>
<dbReference type="PRINTS" id="PR00385">
    <property type="entry name" value="P450"/>
</dbReference>
<comment type="cofactor">
    <cofactor evidence="7">
        <name>heme</name>
        <dbReference type="ChEBI" id="CHEBI:30413"/>
    </cofactor>
</comment>
<feature type="binding site" description="axial binding residue" evidence="7">
    <location>
        <position position="338"/>
    </location>
    <ligand>
        <name>heme</name>
        <dbReference type="ChEBI" id="CHEBI:30413"/>
    </ligand>
    <ligandPart>
        <name>Fe</name>
        <dbReference type="ChEBI" id="CHEBI:18248"/>
    </ligandPart>
</feature>
<dbReference type="Gene3D" id="1.10.630.10">
    <property type="entry name" value="Cytochrome P450"/>
    <property type="match status" value="2"/>
</dbReference>
<protein>
    <submittedName>
        <fullName evidence="9">Cytochrome P450</fullName>
    </submittedName>
</protein>
<evidence type="ECO:0000256" key="6">
    <source>
        <dbReference type="ARBA" id="ARBA00023033"/>
    </source>
</evidence>
<evidence type="ECO:0000256" key="5">
    <source>
        <dbReference type="ARBA" id="ARBA00023004"/>
    </source>
</evidence>
<evidence type="ECO:0000256" key="1">
    <source>
        <dbReference type="ARBA" id="ARBA00010617"/>
    </source>
</evidence>
<reference evidence="10" key="1">
    <citation type="submission" date="2013-09" db="EMBL/GenBank/DDBJ databases">
        <title>Corchorus olitorius genome sequencing.</title>
        <authorList>
            <person name="Alam M."/>
            <person name="Haque M.S."/>
            <person name="Islam M.S."/>
            <person name="Emdad E.M."/>
            <person name="Islam M.M."/>
            <person name="Ahmed B."/>
            <person name="Halim A."/>
            <person name="Hossen Q.M.M."/>
            <person name="Hossain M.Z."/>
            <person name="Ahmed R."/>
            <person name="Khan M.M."/>
            <person name="Islam R."/>
            <person name="Rashid M.M."/>
            <person name="Khan S.A."/>
            <person name="Rahman M.S."/>
            <person name="Alam M."/>
            <person name="Yahiya A.S."/>
            <person name="Khan M.S."/>
            <person name="Azam M.S."/>
            <person name="Haque T."/>
            <person name="Lashkar M.Z.H."/>
            <person name="Akhand A.I."/>
            <person name="Morshed G."/>
            <person name="Roy S."/>
            <person name="Uddin K.S."/>
            <person name="Rabeya T."/>
            <person name="Hossain A.S."/>
            <person name="Chowdhury A."/>
            <person name="Snigdha A.R."/>
            <person name="Mortoza M.S."/>
            <person name="Matin S.A."/>
            <person name="Hoque S.M.E."/>
            <person name="Islam M.K."/>
            <person name="Roy D.K."/>
            <person name="Haider R."/>
            <person name="Moosa M.M."/>
            <person name="Elias S.M."/>
            <person name="Hasan A.M."/>
            <person name="Jahan S."/>
            <person name="Shafiuddin M."/>
            <person name="Mahmood N."/>
            <person name="Shommy N.S."/>
        </authorList>
    </citation>
    <scope>NUCLEOTIDE SEQUENCE [LARGE SCALE GENOMIC DNA]</scope>
    <source>
        <strain evidence="10">cv. O-4</strain>
    </source>
</reference>
<dbReference type="InterPro" id="IPR017972">
    <property type="entry name" value="Cyt_P450_CS"/>
</dbReference>
<gene>
    <name evidence="9" type="ORF">COLO4_11501</name>
</gene>
<evidence type="ECO:0000256" key="4">
    <source>
        <dbReference type="ARBA" id="ARBA00023002"/>
    </source>
</evidence>
<dbReference type="PRINTS" id="PR00463">
    <property type="entry name" value="EP450I"/>
</dbReference>
<name>A0A1R3K480_9ROSI</name>
<dbReference type="InterPro" id="IPR001128">
    <property type="entry name" value="Cyt_P450"/>
</dbReference>
<dbReference type="GO" id="GO:0020037">
    <property type="term" value="F:heme binding"/>
    <property type="evidence" value="ECO:0007669"/>
    <property type="project" value="InterPro"/>
</dbReference>
<dbReference type="PROSITE" id="PS00086">
    <property type="entry name" value="CYTOCHROME_P450"/>
    <property type="match status" value="1"/>
</dbReference>
<keyword evidence="2 7" id="KW-0349">Heme</keyword>
<dbReference type="OrthoDB" id="1055148at2759"/>
<comment type="similarity">
    <text evidence="1 8">Belongs to the cytochrome P450 family.</text>
</comment>
<evidence type="ECO:0000256" key="7">
    <source>
        <dbReference type="PIRSR" id="PIRSR602401-1"/>
    </source>
</evidence>
<evidence type="ECO:0000313" key="9">
    <source>
        <dbReference type="EMBL" id="OMP01900.1"/>
    </source>
</evidence>
<comment type="caution">
    <text evidence="9">The sequence shown here is derived from an EMBL/GenBank/DDBJ whole genome shotgun (WGS) entry which is preliminary data.</text>
</comment>
<keyword evidence="6 8" id="KW-0503">Monooxygenase</keyword>
<keyword evidence="5 7" id="KW-0408">Iron</keyword>